<evidence type="ECO:0000256" key="3">
    <source>
        <dbReference type="ARBA" id="ARBA00008894"/>
    </source>
</evidence>
<dbReference type="Gene3D" id="3.80.10.10">
    <property type="entry name" value="Ribonuclease Inhibitor"/>
    <property type="match status" value="1"/>
</dbReference>
<feature type="domain" description="NB-ARC" evidence="13">
    <location>
        <begin position="275"/>
        <end position="370"/>
    </location>
</feature>
<evidence type="ECO:0000256" key="7">
    <source>
        <dbReference type="ARBA" id="ARBA00022737"/>
    </source>
</evidence>
<keyword evidence="9" id="KW-0611">Plant defense</keyword>
<evidence type="ECO:0000256" key="11">
    <source>
        <dbReference type="ARBA" id="ARBA00023175"/>
    </source>
</evidence>
<dbReference type="Gene3D" id="3.30.930.10">
    <property type="entry name" value="Bira Bifunctional Protein, Domain 2"/>
    <property type="match status" value="1"/>
</dbReference>
<dbReference type="SUPFAM" id="SSF51905">
    <property type="entry name" value="FAD/NAD(P)-binding domain"/>
    <property type="match status" value="1"/>
</dbReference>
<evidence type="ECO:0000256" key="2">
    <source>
        <dbReference type="ARBA" id="ARBA00004496"/>
    </source>
</evidence>
<dbReference type="Proteomes" id="UP000306102">
    <property type="component" value="Unassembled WGS sequence"/>
</dbReference>
<comment type="function">
    <text evidence="1">Confers resistance to late blight (Phytophthora infestans) races carrying the avirulence gene Avr1. Resistance proteins guard the plant against pathogens that contain an appropriate avirulence protein via an indirect interaction with this avirulence protein. That triggers a defense system including the hypersensitive response, which restricts the pathogen growth.</text>
</comment>
<dbReference type="GO" id="GO:0003777">
    <property type="term" value="F:microtubule motor activity"/>
    <property type="evidence" value="ECO:0007669"/>
    <property type="project" value="InterPro"/>
</dbReference>
<dbReference type="InterPro" id="IPR058922">
    <property type="entry name" value="WHD_DRP"/>
</dbReference>
<feature type="domain" description="Kinesin motor" evidence="12">
    <location>
        <begin position="1038"/>
        <end position="1102"/>
    </location>
</feature>
<evidence type="ECO:0000313" key="18">
    <source>
        <dbReference type="Proteomes" id="UP000306102"/>
    </source>
</evidence>
<evidence type="ECO:0000259" key="15">
    <source>
        <dbReference type="Pfam" id="PF23559"/>
    </source>
</evidence>
<keyword evidence="5" id="KW-0433">Leucine-rich repeat</keyword>
<dbReference type="SUPFAM" id="SSF52540">
    <property type="entry name" value="P-loop containing nucleoside triphosphate hydrolases"/>
    <property type="match status" value="2"/>
</dbReference>
<evidence type="ECO:0000256" key="5">
    <source>
        <dbReference type="ARBA" id="ARBA00022614"/>
    </source>
</evidence>
<reference evidence="17 18" key="1">
    <citation type="journal article" date="2018" name="Proc. Natl. Acad. Sci. U.S.A.">
        <title>Draft genome sequence of Camellia sinensis var. sinensis provides insights into the evolution of the tea genome and tea quality.</title>
        <authorList>
            <person name="Wei C."/>
            <person name="Yang H."/>
            <person name="Wang S."/>
            <person name="Zhao J."/>
            <person name="Liu C."/>
            <person name="Gao L."/>
            <person name="Xia E."/>
            <person name="Lu Y."/>
            <person name="Tai Y."/>
            <person name="She G."/>
            <person name="Sun J."/>
            <person name="Cao H."/>
            <person name="Tong W."/>
            <person name="Gao Q."/>
            <person name="Li Y."/>
            <person name="Deng W."/>
            <person name="Jiang X."/>
            <person name="Wang W."/>
            <person name="Chen Q."/>
            <person name="Zhang S."/>
            <person name="Li H."/>
            <person name="Wu J."/>
            <person name="Wang P."/>
            <person name="Li P."/>
            <person name="Shi C."/>
            <person name="Zheng F."/>
            <person name="Jian J."/>
            <person name="Huang B."/>
            <person name="Shan D."/>
            <person name="Shi M."/>
            <person name="Fang C."/>
            <person name="Yue Y."/>
            <person name="Li F."/>
            <person name="Li D."/>
            <person name="Wei S."/>
            <person name="Han B."/>
            <person name="Jiang C."/>
            <person name="Yin Y."/>
            <person name="Xia T."/>
            <person name="Zhang Z."/>
            <person name="Bennetzen J.L."/>
            <person name="Zhao S."/>
            <person name="Wan X."/>
        </authorList>
    </citation>
    <scope>NUCLEOTIDE SEQUENCE [LARGE SCALE GENOMIC DNA]</scope>
    <source>
        <strain evidence="18">cv. Shuchazao</strain>
        <tissue evidence="17">Leaf</tissue>
    </source>
</reference>
<evidence type="ECO:0000259" key="16">
    <source>
        <dbReference type="Pfam" id="PF23598"/>
    </source>
</evidence>
<feature type="domain" description="Disease resistance R13L4/SHOC-2-like LRR" evidence="16">
    <location>
        <begin position="596"/>
        <end position="892"/>
    </location>
</feature>
<keyword evidence="18" id="KW-1185">Reference proteome</keyword>
<dbReference type="InterPro" id="IPR041118">
    <property type="entry name" value="Rx_N"/>
</dbReference>
<dbReference type="GO" id="GO:0009626">
    <property type="term" value="P:plant-type hypersensitive response"/>
    <property type="evidence" value="ECO:0007669"/>
    <property type="project" value="UniProtKB-KW"/>
</dbReference>
<dbReference type="SUPFAM" id="SSF55681">
    <property type="entry name" value="Class II aaRS and biotin synthetases"/>
    <property type="match status" value="1"/>
</dbReference>
<dbReference type="GO" id="GO:0043531">
    <property type="term" value="F:ADP binding"/>
    <property type="evidence" value="ECO:0007669"/>
    <property type="project" value="InterPro"/>
</dbReference>
<evidence type="ECO:0000256" key="10">
    <source>
        <dbReference type="ARBA" id="ARBA00022840"/>
    </source>
</evidence>
<keyword evidence="11" id="KW-0505">Motor protein</keyword>
<feature type="domain" description="NB-ARC" evidence="13">
    <location>
        <begin position="163"/>
        <end position="235"/>
    </location>
</feature>
<comment type="subcellular location">
    <subcellularLocation>
        <location evidence="2">Cytoplasm</location>
    </subcellularLocation>
</comment>
<dbReference type="Pfam" id="PF23598">
    <property type="entry name" value="LRR_14"/>
    <property type="match status" value="1"/>
</dbReference>
<evidence type="ECO:0000259" key="14">
    <source>
        <dbReference type="Pfam" id="PF18052"/>
    </source>
</evidence>
<evidence type="ECO:0000256" key="1">
    <source>
        <dbReference type="ARBA" id="ARBA00002074"/>
    </source>
</evidence>
<dbReference type="Pfam" id="PF23559">
    <property type="entry name" value="WHD_DRP"/>
    <property type="match status" value="1"/>
</dbReference>
<keyword evidence="7" id="KW-0677">Repeat</keyword>
<dbReference type="InterPro" id="IPR038005">
    <property type="entry name" value="RX-like_CC"/>
</dbReference>
<dbReference type="InterPro" id="IPR001752">
    <property type="entry name" value="Kinesin_motor_dom"/>
</dbReference>
<dbReference type="CDD" id="cd14798">
    <property type="entry name" value="RX-CC_like"/>
    <property type="match status" value="1"/>
</dbReference>
<evidence type="ECO:0000313" key="17">
    <source>
        <dbReference type="EMBL" id="THF93858.1"/>
    </source>
</evidence>
<protein>
    <recommendedName>
        <fullName evidence="19">NB-ARC domain-containing protein</fullName>
    </recommendedName>
</protein>
<gene>
    <name evidence="17" type="ORF">TEA_011634</name>
</gene>
<name>A0A4S4CW30_CAMSN</name>
<dbReference type="PANTHER" id="PTHR23155">
    <property type="entry name" value="DISEASE RESISTANCE PROTEIN RP"/>
    <property type="match status" value="1"/>
</dbReference>
<dbReference type="Gene3D" id="1.10.8.430">
    <property type="entry name" value="Helical domain of apoptotic protease-activating factors"/>
    <property type="match status" value="1"/>
</dbReference>
<dbReference type="PANTHER" id="PTHR23155:SF1152">
    <property type="entry name" value="AAA+ ATPASE DOMAIN-CONTAINING PROTEIN"/>
    <property type="match status" value="1"/>
</dbReference>
<dbReference type="Gene3D" id="3.50.50.60">
    <property type="entry name" value="FAD/NAD(P)-binding domain"/>
    <property type="match status" value="1"/>
</dbReference>
<evidence type="ECO:0000256" key="9">
    <source>
        <dbReference type="ARBA" id="ARBA00022821"/>
    </source>
</evidence>
<dbReference type="InterPro" id="IPR045864">
    <property type="entry name" value="aa-tRNA-synth_II/BPL/LPL"/>
</dbReference>
<feature type="domain" description="Disease resistance N-terminal" evidence="14">
    <location>
        <begin position="6"/>
        <end position="87"/>
    </location>
</feature>
<dbReference type="GO" id="GO:0005524">
    <property type="term" value="F:ATP binding"/>
    <property type="evidence" value="ECO:0007669"/>
    <property type="project" value="UniProtKB-KW"/>
</dbReference>
<sequence>MAETSVDLLMENLKELMKSKIDLILDEKDQIESLYQEFGFLRSFLKDWEDKLCEAKEVSNMVRRIRDLANEVEDTIDLLVVEASLKDTYKSGKVDHVCDLSLNLGNFKEEIEAIKTELTEIYSNKSHDIGPMQERKPSRGDFSRAKSIVGEEEIVVGFEDEALTIKDRLTRDQKQLDTISIVGMPGLGKTTLAKKVYNDPLIIYHFHIRAWINVSQEYRKRDVLLSLFYSISPHTSRANSAGQNSCTSLGGQGFESGDMQNSPIPDYGLRWAKGKKEVKEMSDEELADKLRKSLKGKRYLIVMDDIWDTRAWIDLKSLFPNDNNGSRIMFTSRFTNVALHANTHTPPLFLSFLTEDESWDLFKKKVFRTDWCPPELMSIGKKVVIKCQGLPLAIVVVSGIFANIEKSQDQWKQVGEIRDSCAVRDLKLCMETFALSYNHLPHHLKSCFLYFAAFPKDFEIPVWKLTQLWVAEGFIRNIGESSLEDVAEEYLMDLIGRNLILVSKRRSDGRIKACSVHALLHDFCLKKAEEEYFLQQILCLNFFFSSSTSKHCSHVRRLCFGSNTLRNTYLIPSGLNIRSCLCFLSNYIGFDPHLFLSHCFKLLRVLDMIYIDFTAYPSEIEQLVLLRYLALDILWNPFTGEHSRLYLPTSISNLRNLETLILRTSVAYVSLPRSIWKMVKLRHILVSGRGIFVIQSLCRNDHFPLSLDNLQTLSCVDPWSCKDIFLAGTPNLKKLDFHGAIFKCLEMLKFPDISCLNYLQKLKLCSKDDGLNFNDLRSVKFPPNLKQLTLKGAYVECDEVSILGKLLPNLEVLKLSGIYEWEWACDASEVFPRLKILKLEGWMIGSWQVSCNYFPSLQRLVLSGFQDLDIPSQIGDIPTLQIIEVRRCYHSVVKSARKIKEEQNSMGNNWLQIIESDNVPEWHQTVISRLADWEGIEKECSFHHSLNYKWKMAGAKDRQSVMDWKKQKTVTPIWRPVCTKSSSSEEKIGRNLPGVHYIRDVADADSLILSLRAQKVVVVIGGYIGMEIAAAAVGWELDTTRGAIVEKLTEEILRDWDHLKELLSFCEAQRQIGETSLNETSSRSHQILRLVQLQHKIKQEAEQFRQWKASHEKELLQLKLPYQIVAIVSGALNDAAAKKYDLEGWFPASSTYRELVQLQHKIKQEAEQFRQWKASHEKELLQMEDIDGIIDLGFVHIRIGVVILVVECYGVKNPSSIGRTELGTVKPAG</sequence>
<dbReference type="Pfam" id="PF00225">
    <property type="entry name" value="Kinesin"/>
    <property type="match status" value="1"/>
</dbReference>
<dbReference type="Pfam" id="PF00931">
    <property type="entry name" value="NB-ARC"/>
    <property type="match status" value="2"/>
</dbReference>
<dbReference type="GO" id="GO:0008017">
    <property type="term" value="F:microtubule binding"/>
    <property type="evidence" value="ECO:0007669"/>
    <property type="project" value="InterPro"/>
</dbReference>
<dbReference type="InterPro" id="IPR044974">
    <property type="entry name" value="Disease_R_plants"/>
</dbReference>
<comment type="caution">
    <text evidence="17">The sequence shown here is derived from an EMBL/GenBank/DDBJ whole genome shotgun (WGS) entry which is preliminary data.</text>
</comment>
<dbReference type="Gene3D" id="3.40.50.300">
    <property type="entry name" value="P-loop containing nucleotide triphosphate hydrolases"/>
    <property type="match status" value="1"/>
</dbReference>
<comment type="similarity">
    <text evidence="3">Belongs to the disease resistance NB-LRR family.</text>
</comment>
<dbReference type="InterPro" id="IPR036188">
    <property type="entry name" value="FAD/NAD-bd_sf"/>
</dbReference>
<keyword evidence="10" id="KW-0067">ATP-binding</keyword>
<accession>A0A4S4CW30</accession>
<feature type="domain" description="Disease resistance protein winged helix" evidence="15">
    <location>
        <begin position="454"/>
        <end position="523"/>
    </location>
</feature>
<organism evidence="17 18">
    <name type="scientific">Camellia sinensis var. sinensis</name>
    <name type="common">China tea</name>
    <dbReference type="NCBI Taxonomy" id="542762"/>
    <lineage>
        <taxon>Eukaryota</taxon>
        <taxon>Viridiplantae</taxon>
        <taxon>Streptophyta</taxon>
        <taxon>Embryophyta</taxon>
        <taxon>Tracheophyta</taxon>
        <taxon>Spermatophyta</taxon>
        <taxon>Magnoliopsida</taxon>
        <taxon>eudicotyledons</taxon>
        <taxon>Gunneridae</taxon>
        <taxon>Pentapetalae</taxon>
        <taxon>asterids</taxon>
        <taxon>Ericales</taxon>
        <taxon>Theaceae</taxon>
        <taxon>Camellia</taxon>
    </lineage>
</organism>
<dbReference type="InterPro" id="IPR055414">
    <property type="entry name" value="LRR_R13L4/SHOC2-like"/>
</dbReference>
<dbReference type="PRINTS" id="PR00364">
    <property type="entry name" value="DISEASERSIST"/>
</dbReference>
<dbReference type="GO" id="GO:0007018">
    <property type="term" value="P:microtubule-based movement"/>
    <property type="evidence" value="ECO:0007669"/>
    <property type="project" value="InterPro"/>
</dbReference>
<evidence type="ECO:0000256" key="6">
    <source>
        <dbReference type="ARBA" id="ARBA00022667"/>
    </source>
</evidence>
<dbReference type="AlphaFoldDB" id="A0A4S4CW30"/>
<dbReference type="Pfam" id="PF18052">
    <property type="entry name" value="Rx_N"/>
    <property type="match status" value="1"/>
</dbReference>
<evidence type="ECO:0000259" key="13">
    <source>
        <dbReference type="Pfam" id="PF00931"/>
    </source>
</evidence>
<dbReference type="EMBL" id="SDRB02013857">
    <property type="protein sequence ID" value="THF93858.1"/>
    <property type="molecule type" value="Genomic_DNA"/>
</dbReference>
<evidence type="ECO:0000256" key="8">
    <source>
        <dbReference type="ARBA" id="ARBA00022741"/>
    </source>
</evidence>
<dbReference type="InterPro" id="IPR042197">
    <property type="entry name" value="Apaf_helical"/>
</dbReference>
<evidence type="ECO:0000256" key="4">
    <source>
        <dbReference type="ARBA" id="ARBA00022490"/>
    </source>
</evidence>
<evidence type="ECO:0000259" key="12">
    <source>
        <dbReference type="Pfam" id="PF00225"/>
    </source>
</evidence>
<dbReference type="InterPro" id="IPR002182">
    <property type="entry name" value="NB-ARC"/>
</dbReference>
<dbReference type="InterPro" id="IPR036388">
    <property type="entry name" value="WH-like_DNA-bd_sf"/>
</dbReference>
<dbReference type="InterPro" id="IPR032675">
    <property type="entry name" value="LRR_dom_sf"/>
</dbReference>
<proteinExistence type="inferred from homology"/>
<dbReference type="Gene3D" id="1.20.5.4130">
    <property type="match status" value="1"/>
</dbReference>
<dbReference type="SUPFAM" id="SSF52058">
    <property type="entry name" value="L domain-like"/>
    <property type="match status" value="1"/>
</dbReference>
<keyword evidence="6" id="KW-0381">Hypersensitive response</keyword>
<dbReference type="Gene3D" id="1.10.10.10">
    <property type="entry name" value="Winged helix-like DNA-binding domain superfamily/Winged helix DNA-binding domain"/>
    <property type="match status" value="1"/>
</dbReference>
<dbReference type="InterPro" id="IPR027417">
    <property type="entry name" value="P-loop_NTPase"/>
</dbReference>
<dbReference type="FunFam" id="1.10.10.10:FF:000322">
    <property type="entry name" value="Probable disease resistance protein At1g63360"/>
    <property type="match status" value="1"/>
</dbReference>
<evidence type="ECO:0008006" key="19">
    <source>
        <dbReference type="Google" id="ProtNLM"/>
    </source>
</evidence>
<keyword evidence="4" id="KW-0963">Cytoplasm</keyword>
<keyword evidence="8" id="KW-0547">Nucleotide-binding</keyword>